<evidence type="ECO:0000313" key="1">
    <source>
        <dbReference type="EMBL" id="GHD59119.1"/>
    </source>
</evidence>
<accession>A0ABQ3GYR7</accession>
<dbReference type="RefSeq" id="WP_189459066.1">
    <property type="nucleotide sequence ID" value="NZ_BMYO01000002.1"/>
</dbReference>
<evidence type="ECO:0000313" key="2">
    <source>
        <dbReference type="Proteomes" id="UP000604737"/>
    </source>
</evidence>
<dbReference type="EMBL" id="BMYO01000002">
    <property type="protein sequence ID" value="GHD59119.1"/>
    <property type="molecule type" value="Genomic_DNA"/>
</dbReference>
<proteinExistence type="predicted"/>
<name>A0ABQ3GYR7_9NEIS</name>
<sequence length="233" mass="24745">MPKAAPSIPVLAPPTLIDALAARASERDPAPYHWLPLPPDGAPPLPARGRVVLVNGTLDDLQRLLRPELTIVDVVVHGDTTQAQRFGWMIGAGGSARSLAETAPLLDALAPPARQAWLHLGSGGSAAFVASLLQQWQVQTLAILGWLGGTPRAQWAYDPAIWQQITQTTLAQAQQDALRYLGMTAEQPFEPVHPIPASLQHYFPGKQPPAPIAPATQLAQLLLSIPALPAAVS</sequence>
<gene>
    <name evidence="1" type="ORF">GCM10007350_10080</name>
</gene>
<organism evidence="1 2">
    <name type="scientific">Jeongeupia chitinilytica</name>
    <dbReference type="NCBI Taxonomy" id="1041641"/>
    <lineage>
        <taxon>Bacteria</taxon>
        <taxon>Pseudomonadati</taxon>
        <taxon>Pseudomonadota</taxon>
        <taxon>Betaproteobacteria</taxon>
        <taxon>Neisseriales</taxon>
        <taxon>Chitinibacteraceae</taxon>
        <taxon>Jeongeupia</taxon>
    </lineage>
</organism>
<keyword evidence="2" id="KW-1185">Reference proteome</keyword>
<comment type="caution">
    <text evidence="1">The sequence shown here is derived from an EMBL/GenBank/DDBJ whole genome shotgun (WGS) entry which is preliminary data.</text>
</comment>
<protein>
    <submittedName>
        <fullName evidence="1">Uncharacterized protein</fullName>
    </submittedName>
</protein>
<dbReference type="Proteomes" id="UP000604737">
    <property type="component" value="Unassembled WGS sequence"/>
</dbReference>
<reference evidence="2" key="1">
    <citation type="journal article" date="2019" name="Int. J. Syst. Evol. Microbiol.">
        <title>The Global Catalogue of Microorganisms (GCM) 10K type strain sequencing project: providing services to taxonomists for standard genome sequencing and annotation.</title>
        <authorList>
            <consortium name="The Broad Institute Genomics Platform"/>
            <consortium name="The Broad Institute Genome Sequencing Center for Infectious Disease"/>
            <person name="Wu L."/>
            <person name="Ma J."/>
        </authorList>
    </citation>
    <scope>NUCLEOTIDE SEQUENCE [LARGE SCALE GENOMIC DNA]</scope>
    <source>
        <strain evidence="2">KCTC 23701</strain>
    </source>
</reference>